<reference evidence="5 6" key="1">
    <citation type="submission" date="2023-07" db="EMBL/GenBank/DDBJ databases">
        <title>Sorghum-associated microbial communities from plants grown in Nebraska, USA.</title>
        <authorList>
            <person name="Schachtman D."/>
        </authorList>
    </citation>
    <scope>NUCLEOTIDE SEQUENCE [LARGE SCALE GENOMIC DNA]</scope>
    <source>
        <strain evidence="5 6">BE211</strain>
    </source>
</reference>
<organism evidence="5 6">
    <name type="scientific">Fictibacillus barbaricus</name>
    <dbReference type="NCBI Taxonomy" id="182136"/>
    <lineage>
        <taxon>Bacteria</taxon>
        <taxon>Bacillati</taxon>
        <taxon>Bacillota</taxon>
        <taxon>Bacilli</taxon>
        <taxon>Bacillales</taxon>
        <taxon>Fictibacillaceae</taxon>
        <taxon>Fictibacillus</taxon>
    </lineage>
</organism>
<evidence type="ECO:0000313" key="5">
    <source>
        <dbReference type="EMBL" id="MDR7074161.1"/>
    </source>
</evidence>
<keyword evidence="5" id="KW-0540">Nuclease</keyword>
<feature type="domain" description="Type I restriction modification DNA specificity" evidence="4">
    <location>
        <begin position="262"/>
        <end position="424"/>
    </location>
</feature>
<dbReference type="SUPFAM" id="SSF116734">
    <property type="entry name" value="DNA methylase specificity domain"/>
    <property type="match status" value="2"/>
</dbReference>
<dbReference type="Gene3D" id="3.90.220.20">
    <property type="entry name" value="DNA methylase specificity domains"/>
    <property type="match status" value="2"/>
</dbReference>
<keyword evidence="3" id="KW-0238">DNA-binding</keyword>
<dbReference type="GO" id="GO:0004519">
    <property type="term" value="F:endonuclease activity"/>
    <property type="evidence" value="ECO:0007669"/>
    <property type="project" value="UniProtKB-KW"/>
</dbReference>
<gene>
    <name evidence="5" type="ORF">J2X07_003156</name>
</gene>
<proteinExistence type="inferred from homology"/>
<comment type="similarity">
    <text evidence="1">Belongs to the type-I restriction system S methylase family.</text>
</comment>
<dbReference type="PANTHER" id="PTHR30408:SF12">
    <property type="entry name" value="TYPE I RESTRICTION ENZYME MJAVIII SPECIFICITY SUBUNIT"/>
    <property type="match status" value="1"/>
</dbReference>
<dbReference type="InterPro" id="IPR052021">
    <property type="entry name" value="Type-I_RS_S_subunit"/>
</dbReference>
<keyword evidence="6" id="KW-1185">Reference proteome</keyword>
<dbReference type="Proteomes" id="UP001258181">
    <property type="component" value="Unassembled WGS sequence"/>
</dbReference>
<dbReference type="RefSeq" id="WP_310260661.1">
    <property type="nucleotide sequence ID" value="NZ_JAVDWA010000006.1"/>
</dbReference>
<dbReference type="Pfam" id="PF01420">
    <property type="entry name" value="Methylase_S"/>
    <property type="match status" value="1"/>
</dbReference>
<keyword evidence="2" id="KW-0680">Restriction system</keyword>
<evidence type="ECO:0000256" key="1">
    <source>
        <dbReference type="ARBA" id="ARBA00010923"/>
    </source>
</evidence>
<evidence type="ECO:0000256" key="3">
    <source>
        <dbReference type="ARBA" id="ARBA00023125"/>
    </source>
</evidence>
<evidence type="ECO:0000313" key="6">
    <source>
        <dbReference type="Proteomes" id="UP001258181"/>
    </source>
</evidence>
<comment type="caution">
    <text evidence="5">The sequence shown here is derived from an EMBL/GenBank/DDBJ whole genome shotgun (WGS) entry which is preliminary data.</text>
</comment>
<keyword evidence="5" id="KW-0378">Hydrolase</keyword>
<sequence length="450" mass="51161">MTMMKVVPYEILENKVWSINSLLTPVDNNTEGTPLTEWVNINPEKLNRKNIISNQLYSYIDLSAVSAEKGVIVNSKQILGEDLPTRASLLVKEGDIILSTVRPERNLVAIIEKEYSDSIVNNSFVVLRPKQGTNISSLLYFILRSTEVRRNLISLARGTAVPTIKISDLSLIHLPFLELDFNKVDRARDLYDLWFEMQTQIKPLEAIIEDIFVERGIRSDLYDSYSENRNSLYKVLPYGKLEDRMDVCFLMTPPIEKQWSVQTLSLDSLANFRSGAAIPAKEYQENGVPYVRIKNLNESSILLDDMIYVKEDFSMNNPKAVLNKGNIIISRVGTIGKAALVDQRLEGSIANQHITIVESNSEHIIPEYLNFYLQTPWAVDQLMQKASGAAQQFIKLRDIKDLQVPVPTLQEQQTIVNLIKKAIKINSDDQLEKDIQTFTNELVITENTPN</sequence>
<evidence type="ECO:0000256" key="2">
    <source>
        <dbReference type="ARBA" id="ARBA00022747"/>
    </source>
</evidence>
<keyword evidence="5" id="KW-0255">Endonuclease</keyword>
<evidence type="ECO:0000259" key="4">
    <source>
        <dbReference type="Pfam" id="PF01420"/>
    </source>
</evidence>
<dbReference type="EMBL" id="JAVDWA010000006">
    <property type="protein sequence ID" value="MDR7074161.1"/>
    <property type="molecule type" value="Genomic_DNA"/>
</dbReference>
<dbReference type="InterPro" id="IPR044946">
    <property type="entry name" value="Restrct_endonuc_typeI_TRD_sf"/>
</dbReference>
<name>A0ABU1U446_9BACL</name>
<protein>
    <submittedName>
        <fullName evidence="5">Restriction endonuclease S subunit</fullName>
    </submittedName>
</protein>
<dbReference type="InterPro" id="IPR000055">
    <property type="entry name" value="Restrct_endonuc_typeI_TRD"/>
</dbReference>
<dbReference type="PANTHER" id="PTHR30408">
    <property type="entry name" value="TYPE-1 RESTRICTION ENZYME ECOKI SPECIFICITY PROTEIN"/>
    <property type="match status" value="1"/>
</dbReference>
<accession>A0ABU1U446</accession>